<feature type="compositionally biased region" description="Low complexity" evidence="2">
    <location>
        <begin position="634"/>
        <end position="650"/>
    </location>
</feature>
<comment type="caution">
    <text evidence="3">The sequence shown here is derived from an EMBL/GenBank/DDBJ whole genome shotgun (WGS) entry which is preliminary data.</text>
</comment>
<feature type="region of interest" description="Disordered" evidence="2">
    <location>
        <begin position="389"/>
        <end position="445"/>
    </location>
</feature>
<feature type="region of interest" description="Disordered" evidence="2">
    <location>
        <begin position="1"/>
        <end position="98"/>
    </location>
</feature>
<reference evidence="3" key="1">
    <citation type="journal article" date="2023" name="Genome Biol. Evol.">
        <title>First Whole Genome Sequence and Flow Cytometry Genome Size Data for the Lichen-Forming Fungus Ramalina farinacea (Ascomycota).</title>
        <authorList>
            <person name="Llewellyn T."/>
            <person name="Mian S."/>
            <person name="Hill R."/>
            <person name="Leitch I.J."/>
            <person name="Gaya E."/>
        </authorList>
    </citation>
    <scope>NUCLEOTIDE SEQUENCE</scope>
    <source>
        <strain evidence="3">LIQ254RAFAR</strain>
    </source>
</reference>
<feature type="region of interest" description="Disordered" evidence="2">
    <location>
        <begin position="473"/>
        <end position="496"/>
    </location>
</feature>
<feature type="compositionally biased region" description="Basic and acidic residues" evidence="2">
    <location>
        <begin position="118"/>
        <end position="130"/>
    </location>
</feature>
<gene>
    <name evidence="3" type="ORF">OHK93_003656</name>
</gene>
<evidence type="ECO:0000256" key="2">
    <source>
        <dbReference type="SAM" id="MobiDB-lite"/>
    </source>
</evidence>
<sequence>MPYQQGPYNGDQARQRAPPRQPPTGFVSEEVENAASSSNIGVASQRPVPQDRETHVAGRSNQPGTPQPPLELPDTSFGASVKTSTVPKLGSEDTGLQMSASIRDVQQINVLESWFGEKEPSGKVVTERPKTPASTVASRPSTASRPTERPRTAIATVPPGEIQGSKPTKRPTTLTTTVTSTPSHTPALEMAQRPKTAIDASMATQSPTITERSKILMDTVTSIPPQASKPTQRLRISRIPVAPAVPQGPSLMERARSILKAPTKSPVIARQRSTTTSATSPSSSRPVKPSTTTSCGTIDDKKVAEVLAFVAQRRALREGNMVQPSSASLHASVHHELYEPKEIAKPTLDIKSREAPKEAAQRNNPIVYVISDSPISSSAPSLDIHVEPKEAPKQADLQDEPIYDDISYSSSSPIRSSPLPSNMEIDTSHLADHQNPPRQFGNKGPMQHEVLPHDSSLLGTAIDGRVKQSIELPFDNKRKRMTPSHFEPENESQEEALQKDLPAAKRVQHTEQEPSKPIVSSATERILEWQQGLRHPALPATERIQHSQQVQKPLEPDISTVIKRGQPAQQLQESIHEVPLEPRLRRSVRKSAKGPKNYCDITPSTADAMMRSTQDTSSVIRPILRAEAFNEEFSSSESSFNPNSPDSESFADGLEPPFDIEYDEFLDKRNSIAAPGLNGESDFKNNEDQEARRQFKKQMSGNWDKYAHYPLDELTFVDDKNRILLVCFACAGYVYEEDMWTQRRCLYHHDRKKPIQDGHPYAWDEVSREFHKDDTQEVLRMHARMRGLPRSYMVGQKQANFKRDELIEALQKYNQRLAQKMGEEAAMGKIGVGRLQPSVIISIIRFSSDKNQAVATKWHNLAAERLKTKYCVDPTNLPTPIPISARYTANHQSCWLFGEHSKVRSALKRLPADSSVAIIIKGRDGLFLEEKPWRELWDKCGTKNISLIYAEPLSRFNEEVLTGWEGDMQDGHLWIRFELRDVLTALQGNYKSILHERLIQCWKGQSDYRSGMKDAVQGRLPNRNRVV</sequence>
<feature type="compositionally biased region" description="Low complexity" evidence="2">
    <location>
        <begin position="170"/>
        <end position="185"/>
    </location>
</feature>
<evidence type="ECO:0000256" key="1">
    <source>
        <dbReference type="SAM" id="Coils"/>
    </source>
</evidence>
<feature type="compositionally biased region" description="Low complexity" evidence="2">
    <location>
        <begin position="273"/>
        <end position="284"/>
    </location>
</feature>
<feature type="compositionally biased region" description="Polar residues" evidence="2">
    <location>
        <begin position="77"/>
        <end position="86"/>
    </location>
</feature>
<feature type="region of interest" description="Disordered" evidence="2">
    <location>
        <begin position="634"/>
        <end position="653"/>
    </location>
</feature>
<feature type="region of interest" description="Disordered" evidence="2">
    <location>
        <begin position="263"/>
        <end position="296"/>
    </location>
</feature>
<name>A0AA43QUE3_9LECA</name>
<evidence type="ECO:0000313" key="3">
    <source>
        <dbReference type="EMBL" id="MDI1492442.1"/>
    </source>
</evidence>
<feature type="compositionally biased region" description="Polar residues" evidence="2">
    <location>
        <begin position="132"/>
        <end position="145"/>
    </location>
</feature>
<keyword evidence="1" id="KW-0175">Coiled coil</keyword>
<dbReference type="AlphaFoldDB" id="A0AA43QUE3"/>
<dbReference type="Proteomes" id="UP001161017">
    <property type="component" value="Unassembled WGS sequence"/>
</dbReference>
<feature type="region of interest" description="Disordered" evidence="2">
    <location>
        <begin position="118"/>
        <end position="185"/>
    </location>
</feature>
<keyword evidence="4" id="KW-1185">Reference proteome</keyword>
<feature type="compositionally biased region" description="Low complexity" evidence="2">
    <location>
        <begin position="404"/>
        <end position="421"/>
    </location>
</feature>
<organism evidence="3 4">
    <name type="scientific">Ramalina farinacea</name>
    <dbReference type="NCBI Taxonomy" id="258253"/>
    <lineage>
        <taxon>Eukaryota</taxon>
        <taxon>Fungi</taxon>
        <taxon>Dikarya</taxon>
        <taxon>Ascomycota</taxon>
        <taxon>Pezizomycotina</taxon>
        <taxon>Lecanoromycetes</taxon>
        <taxon>OSLEUM clade</taxon>
        <taxon>Lecanoromycetidae</taxon>
        <taxon>Lecanorales</taxon>
        <taxon>Lecanorineae</taxon>
        <taxon>Ramalinaceae</taxon>
        <taxon>Ramalina</taxon>
    </lineage>
</organism>
<dbReference type="EMBL" id="JAPUFD010000019">
    <property type="protein sequence ID" value="MDI1492442.1"/>
    <property type="molecule type" value="Genomic_DNA"/>
</dbReference>
<evidence type="ECO:0000313" key="4">
    <source>
        <dbReference type="Proteomes" id="UP001161017"/>
    </source>
</evidence>
<proteinExistence type="predicted"/>
<protein>
    <submittedName>
        <fullName evidence="3">Uncharacterized protein</fullName>
    </submittedName>
</protein>
<feature type="coiled-coil region" evidence="1">
    <location>
        <begin position="796"/>
        <end position="823"/>
    </location>
</feature>
<accession>A0AA43QUE3</accession>